<accession>A0A364LNJ5</accession>
<gene>
    <name evidence="2" type="ORF">B1207_01740</name>
</gene>
<protein>
    <recommendedName>
        <fullName evidence="1">Phosphodiester glycosidase domain-containing protein</fullName>
    </recommendedName>
</protein>
<proteinExistence type="predicted"/>
<evidence type="ECO:0000259" key="1">
    <source>
        <dbReference type="Pfam" id="PF09992"/>
    </source>
</evidence>
<name>A0A364LNJ5_9GAMM</name>
<feature type="domain" description="Phosphodiester glycosidase" evidence="1">
    <location>
        <begin position="96"/>
        <end position="255"/>
    </location>
</feature>
<evidence type="ECO:0000313" key="2">
    <source>
        <dbReference type="EMBL" id="RAP38627.1"/>
    </source>
</evidence>
<dbReference type="Proteomes" id="UP000249458">
    <property type="component" value="Unassembled WGS sequence"/>
</dbReference>
<comment type="caution">
    <text evidence="2">The sequence shown here is derived from an EMBL/GenBank/DDBJ whole genome shotgun (WGS) entry which is preliminary data.</text>
</comment>
<dbReference type="AlphaFoldDB" id="A0A364LNJ5"/>
<dbReference type="InterPro" id="IPR018711">
    <property type="entry name" value="NAGPA"/>
</dbReference>
<dbReference type="PANTHER" id="PTHR40446">
    <property type="entry name" value="N-ACETYLGLUCOSAMINE-1-PHOSPHODIESTER ALPHA-N-ACETYLGLUCOSAMINIDASE"/>
    <property type="match status" value="1"/>
</dbReference>
<dbReference type="PANTHER" id="PTHR40446:SF2">
    <property type="entry name" value="N-ACETYLGLUCOSAMINE-1-PHOSPHODIESTER ALPHA-N-ACETYLGLUCOSAMINIDASE"/>
    <property type="match status" value="1"/>
</dbReference>
<dbReference type="Pfam" id="PF09992">
    <property type="entry name" value="NAGPA"/>
    <property type="match status" value="1"/>
</dbReference>
<evidence type="ECO:0000313" key="3">
    <source>
        <dbReference type="Proteomes" id="UP000249458"/>
    </source>
</evidence>
<dbReference type="RefSeq" id="WP_112218262.1">
    <property type="nucleotide sequence ID" value="NZ_JAPHPE010000001.1"/>
</dbReference>
<sequence length="260" mass="29313">MPSQTIVNRKWLTRIWKSLLTVSLLALLLNYALASNNWHKLTSGVEYQELKESYLTPWAHVYAFKINLKYNQLSLVFAKDMAVKYASADEYAQHSNALITINGGFFDQDFKPLGLRIKNRQLKSPLKQISWWGIFYIRNDKPYITNVRQFKRDSQIEFAVQSGPRLLINGQIPPLKPGRAERSALGITRDGEVIILVTDNAALSTIELAQIMKAPPLNCLNALNLDGGSSSQLHAQIDAFRLNVHGFSNVSDAVIVKKKS</sequence>
<reference evidence="2 3" key="1">
    <citation type="submission" date="2017-02" db="EMBL/GenBank/DDBJ databases">
        <title>Legionella quilivanii strain from human: case report and whole genome sequencing analysis.</title>
        <authorList>
            <person name="Lalancette C."/>
            <person name="Leduc J.-M."/>
            <person name="Levesque S."/>
            <person name="Fournier E."/>
            <person name="Saoud J."/>
            <person name="Faucher S.P."/>
            <person name="Bernard K."/>
            <person name="Martineau C."/>
            <person name="Longtin J."/>
        </authorList>
    </citation>
    <scope>NUCLEOTIDE SEQUENCE [LARGE SCALE GENOMIC DNA]</scope>
    <source>
        <strain evidence="2 3">ID143958</strain>
    </source>
</reference>
<organism evidence="2 3">
    <name type="scientific">Legionella quinlivanii</name>
    <dbReference type="NCBI Taxonomy" id="45073"/>
    <lineage>
        <taxon>Bacteria</taxon>
        <taxon>Pseudomonadati</taxon>
        <taxon>Pseudomonadota</taxon>
        <taxon>Gammaproteobacteria</taxon>
        <taxon>Legionellales</taxon>
        <taxon>Legionellaceae</taxon>
        <taxon>Legionella</taxon>
    </lineage>
</organism>
<dbReference type="EMBL" id="MVJN01000001">
    <property type="protein sequence ID" value="RAP38627.1"/>
    <property type="molecule type" value="Genomic_DNA"/>
</dbReference>